<dbReference type="Proteomes" id="UP001595867">
    <property type="component" value="Unassembled WGS sequence"/>
</dbReference>
<evidence type="ECO:0000256" key="1">
    <source>
        <dbReference type="SAM" id="Phobius"/>
    </source>
</evidence>
<evidence type="ECO:0000313" key="3">
    <source>
        <dbReference type="Proteomes" id="UP001595867"/>
    </source>
</evidence>
<reference evidence="3" key="1">
    <citation type="journal article" date="2019" name="Int. J. Syst. Evol. Microbiol.">
        <title>The Global Catalogue of Microorganisms (GCM) 10K type strain sequencing project: providing services to taxonomists for standard genome sequencing and annotation.</title>
        <authorList>
            <consortium name="The Broad Institute Genomics Platform"/>
            <consortium name="The Broad Institute Genome Sequencing Center for Infectious Disease"/>
            <person name="Wu L."/>
            <person name="Ma J."/>
        </authorList>
    </citation>
    <scope>NUCLEOTIDE SEQUENCE [LARGE SCALE GENOMIC DNA]</scope>
    <source>
        <strain evidence="3">TBRC 5832</strain>
    </source>
</reference>
<gene>
    <name evidence="2" type="ORF">ACFO0C_47570</name>
</gene>
<dbReference type="RefSeq" id="WP_378073512.1">
    <property type="nucleotide sequence ID" value="NZ_JBHSBL010000041.1"/>
</dbReference>
<keyword evidence="3" id="KW-1185">Reference proteome</keyword>
<organism evidence="2 3">
    <name type="scientific">Actinoplanes subglobosus</name>
    <dbReference type="NCBI Taxonomy" id="1547892"/>
    <lineage>
        <taxon>Bacteria</taxon>
        <taxon>Bacillati</taxon>
        <taxon>Actinomycetota</taxon>
        <taxon>Actinomycetes</taxon>
        <taxon>Micromonosporales</taxon>
        <taxon>Micromonosporaceae</taxon>
        <taxon>Actinoplanes</taxon>
    </lineage>
</organism>
<proteinExistence type="predicted"/>
<accession>A0ABV8JC97</accession>
<protein>
    <submittedName>
        <fullName evidence="2">Uncharacterized protein</fullName>
    </submittedName>
</protein>
<keyword evidence="1" id="KW-0812">Transmembrane</keyword>
<keyword evidence="1" id="KW-0472">Membrane</keyword>
<comment type="caution">
    <text evidence="2">The sequence shown here is derived from an EMBL/GenBank/DDBJ whole genome shotgun (WGS) entry which is preliminary data.</text>
</comment>
<feature type="transmembrane region" description="Helical" evidence="1">
    <location>
        <begin position="142"/>
        <end position="162"/>
    </location>
</feature>
<feature type="transmembrane region" description="Helical" evidence="1">
    <location>
        <begin position="110"/>
        <end position="130"/>
    </location>
</feature>
<evidence type="ECO:0000313" key="2">
    <source>
        <dbReference type="EMBL" id="MFC4072639.1"/>
    </source>
</evidence>
<dbReference type="EMBL" id="JBHSBL010000041">
    <property type="protein sequence ID" value="MFC4072639.1"/>
    <property type="molecule type" value="Genomic_DNA"/>
</dbReference>
<sequence length="165" mass="18132">MAQGHHSRKLPQRREFGRLEVPKLERIVDTVALNKATAELERKLDDLKMEGFSEPAAIALVESQTTYFRQLGEEAISIAKRDHLDAVSKNHINRAADRLRRADAPVWKTVLNIAGGALLGTAAQEIIGIVNSVGPLDKARVLITMALVVASVVAISAAIPNWRRR</sequence>
<keyword evidence="1" id="KW-1133">Transmembrane helix</keyword>
<name>A0ABV8JC97_9ACTN</name>